<comment type="caution">
    <text evidence="1">The sequence shown here is derived from an EMBL/GenBank/DDBJ whole genome shotgun (WGS) entry which is preliminary data.</text>
</comment>
<protein>
    <submittedName>
        <fullName evidence="1">Uncharacterized protein</fullName>
    </submittedName>
</protein>
<name>C2M908_9PORP</name>
<dbReference type="EMBL" id="ACLR01000001">
    <property type="protein sequence ID" value="EEK17804.1"/>
    <property type="molecule type" value="Genomic_DNA"/>
</dbReference>
<organism evidence="1 2">
    <name type="scientific">Porphyromonas uenonis 60-3</name>
    <dbReference type="NCBI Taxonomy" id="596327"/>
    <lineage>
        <taxon>Bacteria</taxon>
        <taxon>Pseudomonadati</taxon>
        <taxon>Bacteroidota</taxon>
        <taxon>Bacteroidia</taxon>
        <taxon>Bacteroidales</taxon>
        <taxon>Porphyromonadaceae</taxon>
        <taxon>Porphyromonas</taxon>
    </lineage>
</organism>
<sequence length="41" mass="4717">MTNYLLEDTLEIAPNTRFECLYTVANIRSDYSDVSDDLDLS</sequence>
<gene>
    <name evidence="1" type="ORF">PORUE0001_0596</name>
</gene>
<accession>C2M908</accession>
<dbReference type="AlphaFoldDB" id="C2M908"/>
<dbReference type="Proteomes" id="UP000003303">
    <property type="component" value="Unassembled WGS sequence"/>
</dbReference>
<evidence type="ECO:0000313" key="2">
    <source>
        <dbReference type="Proteomes" id="UP000003303"/>
    </source>
</evidence>
<proteinExistence type="predicted"/>
<keyword evidence="2" id="KW-1185">Reference proteome</keyword>
<evidence type="ECO:0000313" key="1">
    <source>
        <dbReference type="EMBL" id="EEK17804.1"/>
    </source>
</evidence>
<reference evidence="1 2" key="1">
    <citation type="submission" date="2009-04" db="EMBL/GenBank/DDBJ databases">
        <authorList>
            <person name="Sebastian Y."/>
            <person name="Madupu R."/>
            <person name="Durkin A.S."/>
            <person name="Torralba M."/>
            <person name="Methe B."/>
            <person name="Sutton G.G."/>
            <person name="Strausberg R.L."/>
            <person name="Nelson K.E."/>
        </authorList>
    </citation>
    <scope>NUCLEOTIDE SEQUENCE [LARGE SCALE GENOMIC DNA]</scope>
    <source>
        <strain evidence="1 2">60-3</strain>
    </source>
</reference>